<dbReference type="InterPro" id="IPR056559">
    <property type="entry name" value="NDX_C"/>
</dbReference>
<evidence type="ECO:0000256" key="3">
    <source>
        <dbReference type="SAM" id="MobiDB-lite"/>
    </source>
</evidence>
<dbReference type="InterPro" id="IPR001356">
    <property type="entry name" value="HD"/>
</dbReference>
<dbReference type="Pfam" id="PF24679">
    <property type="entry name" value="Nodulin_C"/>
    <property type="match status" value="1"/>
</dbReference>
<keyword evidence="5" id="KW-1185">Reference proteome</keyword>
<organism evidence="5 6">
    <name type="scientific">Abrus precatorius</name>
    <name type="common">Indian licorice</name>
    <name type="synonym">Glycine abrus</name>
    <dbReference type="NCBI Taxonomy" id="3816"/>
    <lineage>
        <taxon>Eukaryota</taxon>
        <taxon>Viridiplantae</taxon>
        <taxon>Streptophyta</taxon>
        <taxon>Embryophyta</taxon>
        <taxon>Tracheophyta</taxon>
        <taxon>Spermatophyta</taxon>
        <taxon>Magnoliopsida</taxon>
        <taxon>eudicotyledons</taxon>
        <taxon>Gunneridae</taxon>
        <taxon>Pentapetalae</taxon>
        <taxon>rosids</taxon>
        <taxon>fabids</taxon>
        <taxon>Fabales</taxon>
        <taxon>Fabaceae</taxon>
        <taxon>Papilionoideae</taxon>
        <taxon>50 kb inversion clade</taxon>
        <taxon>NPAAA clade</taxon>
        <taxon>indigoferoid/millettioid clade</taxon>
        <taxon>Abreae</taxon>
        <taxon>Abrus</taxon>
    </lineage>
</organism>
<dbReference type="PANTHER" id="PTHR35743:SF1">
    <property type="entry name" value="NODULIN HOMEOBOX"/>
    <property type="match status" value="1"/>
</dbReference>
<dbReference type="RefSeq" id="XP_027345574.1">
    <property type="nucleotide sequence ID" value="XM_027489773.1"/>
</dbReference>
<dbReference type="Pfam" id="PF24426">
    <property type="entry name" value="HTH_NDX"/>
    <property type="match status" value="1"/>
</dbReference>
<feature type="DNA-binding region" description="Homeobox" evidence="2">
    <location>
        <begin position="725"/>
        <end position="791"/>
    </location>
</feature>
<reference evidence="5" key="1">
    <citation type="journal article" date="2019" name="Toxins">
        <title>Detection of Abrin-Like and Prepropulchellin-Like Toxin Genes and Transcripts Using Whole Genome Sequencing and Full-Length Transcript Sequencing of Abrus precatorius.</title>
        <authorList>
            <person name="Hovde B.T."/>
            <person name="Daligault H.E."/>
            <person name="Hanschen E.R."/>
            <person name="Kunde Y.A."/>
            <person name="Johnson M.B."/>
            <person name="Starkenburg S.R."/>
            <person name="Johnson S.L."/>
        </authorList>
    </citation>
    <scope>NUCLEOTIDE SEQUENCE [LARGE SCALE GENOMIC DNA]</scope>
</reference>
<feature type="compositionally biased region" description="Basic and acidic residues" evidence="3">
    <location>
        <begin position="791"/>
        <end position="808"/>
    </location>
</feature>
<reference evidence="6" key="2">
    <citation type="submission" date="2025-08" db="UniProtKB">
        <authorList>
            <consortium name="RefSeq"/>
        </authorList>
    </citation>
    <scope>IDENTIFICATION</scope>
    <source>
        <tissue evidence="6">Young leaves</tissue>
    </source>
</reference>
<dbReference type="InterPro" id="IPR056560">
    <property type="entry name" value="HTH_NDX"/>
</dbReference>
<keyword evidence="2" id="KW-0238">DNA-binding</keyword>
<evidence type="ECO:0000256" key="2">
    <source>
        <dbReference type="PROSITE-ProRule" id="PRU00108"/>
    </source>
</evidence>
<dbReference type="AlphaFoldDB" id="A0A8B8KSH0"/>
<feature type="region of interest" description="Disordered" evidence="3">
    <location>
        <begin position="668"/>
        <end position="690"/>
    </location>
</feature>
<evidence type="ECO:0000256" key="1">
    <source>
        <dbReference type="ARBA" id="ARBA00004123"/>
    </source>
</evidence>
<dbReference type="GeneID" id="113857664"/>
<evidence type="ECO:0000313" key="6">
    <source>
        <dbReference type="RefSeq" id="XP_027345574.1"/>
    </source>
</evidence>
<protein>
    <submittedName>
        <fullName evidence="6">Nodulin homeobox-like isoform X1</fullName>
    </submittedName>
</protein>
<dbReference type="CDD" id="cd00086">
    <property type="entry name" value="homeodomain"/>
    <property type="match status" value="1"/>
</dbReference>
<gene>
    <name evidence="6" type="primary">LOC113857664</name>
</gene>
<proteinExistence type="predicted"/>
<dbReference type="SMART" id="SM00389">
    <property type="entry name" value="HOX"/>
    <property type="match status" value="1"/>
</dbReference>
<feature type="region of interest" description="Disordered" evidence="3">
    <location>
        <begin position="791"/>
        <end position="827"/>
    </location>
</feature>
<comment type="subcellular location">
    <subcellularLocation>
        <location evidence="1 2">Nucleus</location>
    </subcellularLocation>
</comment>
<feature type="region of interest" description="Disordered" evidence="3">
    <location>
        <begin position="610"/>
        <end position="651"/>
    </location>
</feature>
<feature type="compositionally biased region" description="Polar residues" evidence="3">
    <location>
        <begin position="673"/>
        <end position="685"/>
    </location>
</feature>
<dbReference type="GO" id="GO:0009908">
    <property type="term" value="P:flower development"/>
    <property type="evidence" value="ECO:0007669"/>
    <property type="project" value="InterPro"/>
</dbReference>
<feature type="compositionally biased region" description="Low complexity" evidence="3">
    <location>
        <begin position="809"/>
        <end position="825"/>
    </location>
</feature>
<dbReference type="OrthoDB" id="2020792at2759"/>
<accession>A0A8B8KSH0</accession>
<sequence>MAMQDTATKRCSNGFDRNLLLLIPKMRIAKEEPSHSDTQVIDLISAVKELHGLNSQDLYRLLRDAENFTIHYLTGKGLLLKIDMDKLVGSLPLHLTAVLISSDRDETAFRYLLCGIRLLHSLCDLAPRLPKLDQIFLDDVKVLEQLIDLVFYMLIVLSGYRQEDHSFSPMYLLHSALVACNLHLLTGFISTQWQDIVHVLLAHPKVDIFMDAAFGAVRMVVRCLEITLVACYKDFSMESNLAAEQVVYYLCQQCEASLQFIQSLCQQKLFKERLLKNKELCRKGSVLFLAHSILKLNVQPSFPTRIVAGISRLKAKTLSILLSLCEAESLSYLDEVSSSSQGLDLAKSVALEVFDLLKTAFGRDPAYTTTTDRSYPMGLLQLNAMRLADIFSDDSNFRSYMTICFTRVLTAIISLSHGDFLSCWCSSNLPETEEDANLDYDIFAAIGWILDNTLSLNLQNASVLELHLIPKSMPCASYAHHRTSLFVKVIANLHCFVPNICEEQERNHFVFKVLECLQMDLSNLLPGFSFASDASKAATVSKNLRSLLSHAESLIPNFLNEEDVHLLRAFFGELISLMTSSGFGENHVQEAQSTGGCSSPLQVKNLGKLDKSGNLKEGMSENSAFPGIGQHNTGAENTNDEDDLNRQALGEDKGVALKTVVRGAIDMDKDAQNAETSGSDSSSAKGKNVIDHLDNGKLSKSMEHLQKAVVEETPEDEKVETVQRRKRKRNIMNDKQVKLIERALLNEPDMQRNAASLQSWADKLSLHGSEVTSSQLKNWLNNRKARLARTARDVRASDIDNPVQDKQRGPALGSSDSPDSPGDASNARKDLSLTRIASGDNSKASLAEVVDTGSQEFVGCSVGQYVVLVDVRGDEIGRAKVVQVHGKWHGKSLEELKTYVVDVSDLKADKGLHLPYPSEATGTSFAEAETKLGAMRVLWDSRRILVLQPE</sequence>
<dbReference type="Pfam" id="PF25246">
    <property type="entry name" value="Nodulin_N"/>
    <property type="match status" value="1"/>
</dbReference>
<dbReference type="PANTHER" id="PTHR35743">
    <property type="entry name" value="NODULIN HOMEOBOX"/>
    <property type="match status" value="1"/>
</dbReference>
<evidence type="ECO:0000259" key="4">
    <source>
        <dbReference type="PROSITE" id="PS50071"/>
    </source>
</evidence>
<dbReference type="InterPro" id="IPR039325">
    <property type="entry name" value="NDX"/>
</dbReference>
<dbReference type="GO" id="GO:0003697">
    <property type="term" value="F:single-stranded DNA binding"/>
    <property type="evidence" value="ECO:0007669"/>
    <property type="project" value="InterPro"/>
</dbReference>
<name>A0A8B8KSH0_ABRPR</name>
<dbReference type="Proteomes" id="UP000694853">
    <property type="component" value="Unplaced"/>
</dbReference>
<feature type="domain" description="Homeobox" evidence="4">
    <location>
        <begin position="723"/>
        <end position="790"/>
    </location>
</feature>
<dbReference type="PROSITE" id="PS50071">
    <property type="entry name" value="HOMEOBOX_2"/>
    <property type="match status" value="1"/>
</dbReference>
<dbReference type="InterPro" id="IPR057287">
    <property type="entry name" value="Ndx_N"/>
</dbReference>
<keyword evidence="2" id="KW-0539">Nucleus</keyword>
<keyword evidence="2" id="KW-0371">Homeobox</keyword>
<evidence type="ECO:0000313" key="5">
    <source>
        <dbReference type="Proteomes" id="UP000694853"/>
    </source>
</evidence>
<dbReference type="KEGG" id="aprc:113857664"/>
<dbReference type="GO" id="GO:0005634">
    <property type="term" value="C:nucleus"/>
    <property type="evidence" value="ECO:0007669"/>
    <property type="project" value="UniProtKB-SubCell"/>
</dbReference>